<protein>
    <submittedName>
        <fullName evidence="1">NAD(P)H-dependent FMN reductase</fullName>
    </submittedName>
</protein>
<evidence type="ECO:0000313" key="2">
    <source>
        <dbReference type="Proteomes" id="UP000560658"/>
    </source>
</evidence>
<comment type="caution">
    <text evidence="1">The sequence shown here is derived from an EMBL/GenBank/DDBJ whole genome shotgun (WGS) entry which is preliminary data.</text>
</comment>
<name>A0A840CW34_9BACE</name>
<gene>
    <name evidence="1" type="ORF">GGR06_001869</name>
</gene>
<reference evidence="1" key="1">
    <citation type="submission" date="2020-08" db="EMBL/GenBank/DDBJ databases">
        <title>Genomic Encyclopedia of Type Strains, Phase IV (KMG-IV): sequencing the most valuable type-strain genomes for metagenomic binning, comparative biology and taxonomic classification.</title>
        <authorList>
            <person name="Goeker M."/>
        </authorList>
    </citation>
    <scope>NUCLEOTIDE SEQUENCE [LARGE SCALE GENOMIC DNA]</scope>
    <source>
        <strain evidence="1">DSM 105720</strain>
    </source>
</reference>
<accession>A0A840CW34</accession>
<evidence type="ECO:0000313" key="1">
    <source>
        <dbReference type="EMBL" id="MBB4044080.1"/>
    </source>
</evidence>
<keyword evidence="2" id="KW-1185">Reference proteome</keyword>
<proteinExistence type="predicted"/>
<dbReference type="EMBL" id="JACIER010000006">
    <property type="protein sequence ID" value="MBB4044080.1"/>
    <property type="molecule type" value="Genomic_DNA"/>
</dbReference>
<dbReference type="AlphaFoldDB" id="A0A840CW34"/>
<dbReference type="Proteomes" id="UP000560658">
    <property type="component" value="Unassembled WGS sequence"/>
</dbReference>
<sequence length="100" mass="11266">MDDSPGQLGKEPRAFERKPGALTHLSLGTCGSNRAGDYLQKVVSDGEMRALASADPFQLHRKRGGNERWIPLQTLLIRGCVESDYQIRELFYLFCIKILN</sequence>
<organism evidence="1 2">
    <name type="scientific">Bacteroides reticulotermitis</name>
    <dbReference type="NCBI Taxonomy" id="1133319"/>
    <lineage>
        <taxon>Bacteria</taxon>
        <taxon>Pseudomonadati</taxon>
        <taxon>Bacteroidota</taxon>
        <taxon>Bacteroidia</taxon>
        <taxon>Bacteroidales</taxon>
        <taxon>Bacteroidaceae</taxon>
        <taxon>Bacteroides</taxon>
    </lineage>
</organism>